<dbReference type="InterPro" id="IPR029045">
    <property type="entry name" value="ClpP/crotonase-like_dom_sf"/>
</dbReference>
<dbReference type="RefSeq" id="WP_262993635.1">
    <property type="nucleotide sequence ID" value="NZ_JAOTJC010000007.1"/>
</dbReference>
<feature type="signal peptide" evidence="1">
    <location>
        <begin position="1"/>
        <end position="24"/>
    </location>
</feature>
<reference evidence="4" key="1">
    <citation type="submission" date="2023-07" db="EMBL/GenBank/DDBJ databases">
        <title>Study on multiphase classification of strain Alteromonas salexigens isolated from the Yellow Sea.</title>
        <authorList>
            <person name="Sun L."/>
        </authorList>
    </citation>
    <scope>NUCLEOTIDE SEQUENCE [LARGE SCALE GENOMIC DNA]</scope>
    <source>
        <strain evidence="4">ASW11-19</strain>
    </source>
</reference>
<dbReference type="PANTHER" id="PTHR11261">
    <property type="entry name" value="INTERPHOTORECEPTOR RETINOID-BINDING PROTEIN"/>
    <property type="match status" value="1"/>
</dbReference>
<evidence type="ECO:0000313" key="3">
    <source>
        <dbReference type="EMBL" id="MCU7554729.1"/>
    </source>
</evidence>
<protein>
    <submittedName>
        <fullName evidence="3">S41 family peptidase</fullName>
    </submittedName>
</protein>
<gene>
    <name evidence="3" type="ORF">OCL06_08970</name>
</gene>
<dbReference type="SUPFAM" id="SSF52096">
    <property type="entry name" value="ClpP/crotonase"/>
    <property type="match status" value="1"/>
</dbReference>
<keyword evidence="4" id="KW-1185">Reference proteome</keyword>
<feature type="domain" description="Tail specific protease" evidence="2">
    <location>
        <begin position="91"/>
        <end position="294"/>
    </location>
</feature>
<keyword evidence="1" id="KW-0732">Signal</keyword>
<evidence type="ECO:0000259" key="2">
    <source>
        <dbReference type="SMART" id="SM00245"/>
    </source>
</evidence>
<evidence type="ECO:0000256" key="1">
    <source>
        <dbReference type="SAM" id="SignalP"/>
    </source>
</evidence>
<dbReference type="Gene3D" id="3.30.750.44">
    <property type="match status" value="1"/>
</dbReference>
<organism evidence="3 4">
    <name type="scientific">Alteromonas salexigens</name>
    <dbReference type="NCBI Taxonomy" id="2982530"/>
    <lineage>
        <taxon>Bacteria</taxon>
        <taxon>Pseudomonadati</taxon>
        <taxon>Pseudomonadota</taxon>
        <taxon>Gammaproteobacteria</taxon>
        <taxon>Alteromonadales</taxon>
        <taxon>Alteromonadaceae</taxon>
        <taxon>Alteromonas/Salinimonas group</taxon>
        <taxon>Alteromonas</taxon>
    </lineage>
</organism>
<dbReference type="InterPro" id="IPR005151">
    <property type="entry name" value="Tail-specific_protease"/>
</dbReference>
<dbReference type="Pfam" id="PF03572">
    <property type="entry name" value="Peptidase_S41"/>
    <property type="match status" value="1"/>
</dbReference>
<sequence>MKNILMIAMLLASGWVVSSPAVHPEPTLSEHEVDTIIANTVTALHDTYLFPEQVSDAVSQLRYERSMGMFQRGMKFGRFRQRYEALLITATQDSGFELLERTPATLQSSAPEHQRTSNLAMEILPDNIGYLTFEGDFTGAGADRELAAAMHYVRDTGALILDLRRAGETSFAVAQNVVSQFVKTGTELARVDYNSPHSPSVVRAQSVPAPYLARPVYILTAALVAGPWEFVCYTLKHHDTAVIIGEDTMGVGYMKMAIDLSEHARLTLYYAQTRHPETEGNWHRIGVIADYQTSAADSMDTALTLISDAL</sequence>
<comment type="caution">
    <text evidence="3">The sequence shown here is derived from an EMBL/GenBank/DDBJ whole genome shotgun (WGS) entry which is preliminary data.</text>
</comment>
<name>A0ABT2VS54_9ALTE</name>
<proteinExistence type="predicted"/>
<dbReference type="EMBL" id="JAOTJC010000007">
    <property type="protein sequence ID" value="MCU7554729.1"/>
    <property type="molecule type" value="Genomic_DNA"/>
</dbReference>
<feature type="chain" id="PRO_5045131471" evidence="1">
    <location>
        <begin position="25"/>
        <end position="310"/>
    </location>
</feature>
<dbReference type="SMART" id="SM00245">
    <property type="entry name" value="TSPc"/>
    <property type="match status" value="1"/>
</dbReference>
<dbReference type="Gene3D" id="3.90.226.10">
    <property type="entry name" value="2-enoyl-CoA Hydratase, Chain A, domain 1"/>
    <property type="match status" value="1"/>
</dbReference>
<dbReference type="PANTHER" id="PTHR11261:SF3">
    <property type="entry name" value="RETINOL-BINDING PROTEIN 3"/>
    <property type="match status" value="1"/>
</dbReference>
<dbReference type="Proteomes" id="UP001209257">
    <property type="component" value="Unassembled WGS sequence"/>
</dbReference>
<accession>A0ABT2VS54</accession>
<evidence type="ECO:0000313" key="4">
    <source>
        <dbReference type="Proteomes" id="UP001209257"/>
    </source>
</evidence>